<feature type="transmembrane region" description="Helical" evidence="6">
    <location>
        <begin position="187"/>
        <end position="211"/>
    </location>
</feature>
<keyword evidence="4 6" id="KW-0472">Membrane</keyword>
<evidence type="ECO:0000313" key="8">
    <source>
        <dbReference type="Proteomes" id="UP001530377"/>
    </source>
</evidence>
<evidence type="ECO:0000256" key="5">
    <source>
        <dbReference type="SAM" id="MobiDB-lite"/>
    </source>
</evidence>
<dbReference type="InterPro" id="IPR036259">
    <property type="entry name" value="MFS_trans_sf"/>
</dbReference>
<accession>A0ABD3RWJ5</accession>
<feature type="transmembrane region" description="Helical" evidence="6">
    <location>
        <begin position="542"/>
        <end position="561"/>
    </location>
</feature>
<evidence type="ECO:0000256" key="6">
    <source>
        <dbReference type="SAM" id="Phobius"/>
    </source>
</evidence>
<feature type="transmembrane region" description="Helical" evidence="6">
    <location>
        <begin position="674"/>
        <end position="700"/>
    </location>
</feature>
<evidence type="ECO:0000256" key="4">
    <source>
        <dbReference type="ARBA" id="ARBA00023136"/>
    </source>
</evidence>
<reference evidence="7 8" key="1">
    <citation type="submission" date="2024-10" db="EMBL/GenBank/DDBJ databases">
        <title>Updated reference genomes for cyclostephanoid diatoms.</title>
        <authorList>
            <person name="Roberts W.R."/>
            <person name="Alverson A.J."/>
        </authorList>
    </citation>
    <scope>NUCLEOTIDE SEQUENCE [LARGE SCALE GENOMIC DNA]</scope>
    <source>
        <strain evidence="7 8">AJA228-03</strain>
    </source>
</reference>
<dbReference type="Pfam" id="PF07690">
    <property type="entry name" value="MFS_1"/>
    <property type="match status" value="1"/>
</dbReference>
<keyword evidence="2 6" id="KW-0812">Transmembrane</keyword>
<dbReference type="PANTHER" id="PTHR10924">
    <property type="entry name" value="MAJOR FACILITATOR SUPERFAMILY PROTEIN-RELATED"/>
    <property type="match status" value="1"/>
</dbReference>
<comment type="caution">
    <text evidence="7">The sequence shown here is derived from an EMBL/GenBank/DDBJ whole genome shotgun (WGS) entry which is preliminary data.</text>
</comment>
<dbReference type="AlphaFoldDB" id="A0ABD3RWJ5"/>
<proteinExistence type="predicted"/>
<feature type="region of interest" description="Disordered" evidence="5">
    <location>
        <begin position="273"/>
        <end position="319"/>
    </location>
</feature>
<dbReference type="InterPro" id="IPR011701">
    <property type="entry name" value="MFS"/>
</dbReference>
<feature type="region of interest" description="Disordered" evidence="5">
    <location>
        <begin position="127"/>
        <end position="146"/>
    </location>
</feature>
<dbReference type="Gene3D" id="1.20.1250.20">
    <property type="entry name" value="MFS general substrate transporter like domains"/>
    <property type="match status" value="2"/>
</dbReference>
<feature type="transmembrane region" description="Helical" evidence="6">
    <location>
        <begin position="568"/>
        <end position="590"/>
    </location>
</feature>
<feature type="transmembrane region" description="Helical" evidence="6">
    <location>
        <begin position="504"/>
        <end position="522"/>
    </location>
</feature>
<sequence length="736" mass="80185">MISDRTTPHPPPYQRLQNHDEYVVYPSRWIMLGYMSILNLMSDWTCYSVAPIAKLTINKFGGDVDPEVLVTVFLLANTVASALEPAILGRLGLRRTILLGASLLMVGSIVKSGGLRSVLAVDDNDDGDDVDDLDGGTGGGGGREDGGDDGSWRLYLGFFLVGLSQPLYQCTPALLSASWFPENERTMATGVALNSNQLGIGCAFVFGTMLVTAEDDITPYFGLLSLISTIAFVGVALQFDDAPPTPPSDSARVIRGDLEIKIPRWMPFAGRRHGDGGGGAIAKNKDSGDDDNCGVREKKKGTRRKKKKKTKKLSTGGGMIKAVVPPASTDEAAGTSVAGIRDAATEMRRDEIVAPSATPRLTDEALVGSSTACRPSGHDDRGVAGRDYYPVAAPLHAQPNHPLAPALYPHPYNAPPAHYPPDPFPGMGYTATTPAFFHGYDHEGHYHNSLLETSPWYDHYRHSFNEGDDEGVEPIMTQLDHHLDIDIRDDQIIQQFKACFRRRGFSHCVVAFTTSGIIINTLSTFMDYLVTLNGAGREYVGIVGGTFQILIMCSSLVFGGWTDASRKYYLVTLVMLTFGTFALAVCNVDLDSDAGGDLRWNLLVVAILAGPLQPISTELGVEVVYPLSENTVLVIQQLFSNLLSALFIPVFKALRDVGTVRDESENRHVPHYTFSFYMLIVIFAAATCYFATFNGAYLRYEAEEAKKAKKEEERGNLMSDMRQDHYGIGYGSLGTI</sequence>
<dbReference type="InterPro" id="IPR049680">
    <property type="entry name" value="FLVCR1-2_SLC49-like"/>
</dbReference>
<feature type="transmembrane region" description="Helical" evidence="6">
    <location>
        <begin position="217"/>
        <end position="237"/>
    </location>
</feature>
<name>A0ABD3RWJ5_9STRA</name>
<dbReference type="PANTHER" id="PTHR10924:SF6">
    <property type="entry name" value="SOLUTE CARRIER FAMILY 49 MEMBER A3"/>
    <property type="match status" value="1"/>
</dbReference>
<gene>
    <name evidence="7" type="ORF">ACHAXA_001503</name>
</gene>
<comment type="subcellular location">
    <subcellularLocation>
        <location evidence="1">Membrane</location>
        <topology evidence="1">Multi-pass membrane protein</topology>
    </subcellularLocation>
</comment>
<feature type="compositionally biased region" description="Basic residues" evidence="5">
    <location>
        <begin position="297"/>
        <end position="312"/>
    </location>
</feature>
<dbReference type="GO" id="GO:0016020">
    <property type="term" value="C:membrane"/>
    <property type="evidence" value="ECO:0007669"/>
    <property type="project" value="UniProtKB-SubCell"/>
</dbReference>
<protein>
    <submittedName>
        <fullName evidence="7">Uncharacterized protein</fullName>
    </submittedName>
</protein>
<feature type="transmembrane region" description="Helical" evidence="6">
    <location>
        <begin position="96"/>
        <end position="115"/>
    </location>
</feature>
<evidence type="ECO:0000256" key="3">
    <source>
        <dbReference type="ARBA" id="ARBA00022989"/>
    </source>
</evidence>
<keyword evidence="8" id="KW-1185">Reference proteome</keyword>
<dbReference type="Proteomes" id="UP001530377">
    <property type="component" value="Unassembled WGS sequence"/>
</dbReference>
<feature type="transmembrane region" description="Helical" evidence="6">
    <location>
        <begin position="154"/>
        <end position="175"/>
    </location>
</feature>
<evidence type="ECO:0000313" key="7">
    <source>
        <dbReference type="EMBL" id="KAL3816600.1"/>
    </source>
</evidence>
<organism evidence="7 8">
    <name type="scientific">Cyclostephanos tholiformis</name>
    <dbReference type="NCBI Taxonomy" id="382380"/>
    <lineage>
        <taxon>Eukaryota</taxon>
        <taxon>Sar</taxon>
        <taxon>Stramenopiles</taxon>
        <taxon>Ochrophyta</taxon>
        <taxon>Bacillariophyta</taxon>
        <taxon>Coscinodiscophyceae</taxon>
        <taxon>Thalassiosirophycidae</taxon>
        <taxon>Stephanodiscales</taxon>
        <taxon>Stephanodiscaceae</taxon>
        <taxon>Cyclostephanos</taxon>
    </lineage>
</organism>
<keyword evidence="3 6" id="KW-1133">Transmembrane helix</keyword>
<dbReference type="SUPFAM" id="SSF103473">
    <property type="entry name" value="MFS general substrate transporter"/>
    <property type="match status" value="1"/>
</dbReference>
<evidence type="ECO:0000256" key="1">
    <source>
        <dbReference type="ARBA" id="ARBA00004141"/>
    </source>
</evidence>
<evidence type="ECO:0000256" key="2">
    <source>
        <dbReference type="ARBA" id="ARBA00022692"/>
    </source>
</evidence>
<dbReference type="EMBL" id="JALLPB020000141">
    <property type="protein sequence ID" value="KAL3816600.1"/>
    <property type="molecule type" value="Genomic_DNA"/>
</dbReference>